<dbReference type="RefSeq" id="XP_033400076.1">
    <property type="nucleotide sequence ID" value="XM_033535408.1"/>
</dbReference>
<feature type="signal peptide" evidence="3">
    <location>
        <begin position="1"/>
        <end position="25"/>
    </location>
</feature>
<organism evidence="4 5">
    <name type="scientific">Aplosporella prunicola CBS 121167</name>
    <dbReference type="NCBI Taxonomy" id="1176127"/>
    <lineage>
        <taxon>Eukaryota</taxon>
        <taxon>Fungi</taxon>
        <taxon>Dikarya</taxon>
        <taxon>Ascomycota</taxon>
        <taxon>Pezizomycotina</taxon>
        <taxon>Dothideomycetes</taxon>
        <taxon>Dothideomycetes incertae sedis</taxon>
        <taxon>Botryosphaeriales</taxon>
        <taxon>Aplosporellaceae</taxon>
        <taxon>Aplosporella</taxon>
    </lineage>
</organism>
<reference evidence="4" key="1">
    <citation type="journal article" date="2020" name="Stud. Mycol.">
        <title>101 Dothideomycetes genomes: a test case for predicting lifestyles and emergence of pathogens.</title>
        <authorList>
            <person name="Haridas S."/>
            <person name="Albert R."/>
            <person name="Binder M."/>
            <person name="Bloem J."/>
            <person name="Labutti K."/>
            <person name="Salamov A."/>
            <person name="Andreopoulos B."/>
            <person name="Baker S."/>
            <person name="Barry K."/>
            <person name="Bills G."/>
            <person name="Bluhm B."/>
            <person name="Cannon C."/>
            <person name="Castanera R."/>
            <person name="Culley D."/>
            <person name="Daum C."/>
            <person name="Ezra D."/>
            <person name="Gonzalez J."/>
            <person name="Henrissat B."/>
            <person name="Kuo A."/>
            <person name="Liang C."/>
            <person name="Lipzen A."/>
            <person name="Lutzoni F."/>
            <person name="Magnuson J."/>
            <person name="Mondo S."/>
            <person name="Nolan M."/>
            <person name="Ohm R."/>
            <person name="Pangilinan J."/>
            <person name="Park H.-J."/>
            <person name="Ramirez L."/>
            <person name="Alfaro M."/>
            <person name="Sun H."/>
            <person name="Tritt A."/>
            <person name="Yoshinaga Y."/>
            <person name="Zwiers L.-H."/>
            <person name="Turgeon B."/>
            <person name="Goodwin S."/>
            <person name="Spatafora J."/>
            <person name="Crous P."/>
            <person name="Grigoriev I."/>
        </authorList>
    </citation>
    <scope>NUCLEOTIDE SEQUENCE</scope>
    <source>
        <strain evidence="4">CBS 121167</strain>
    </source>
</reference>
<dbReference type="Proteomes" id="UP000799438">
    <property type="component" value="Unassembled WGS sequence"/>
</dbReference>
<keyword evidence="2" id="KW-0812">Transmembrane</keyword>
<name>A0A6A6BM55_9PEZI</name>
<proteinExistence type="predicted"/>
<keyword evidence="3" id="KW-0732">Signal</keyword>
<keyword evidence="5" id="KW-1185">Reference proteome</keyword>
<keyword evidence="2" id="KW-1133">Transmembrane helix</keyword>
<evidence type="ECO:0000256" key="3">
    <source>
        <dbReference type="SAM" id="SignalP"/>
    </source>
</evidence>
<protein>
    <submittedName>
        <fullName evidence="4">Uncharacterized protein</fullName>
    </submittedName>
</protein>
<evidence type="ECO:0000256" key="2">
    <source>
        <dbReference type="SAM" id="Phobius"/>
    </source>
</evidence>
<keyword evidence="2" id="KW-0472">Membrane</keyword>
<gene>
    <name evidence="4" type="ORF">K452DRAFT_140963</name>
</gene>
<dbReference type="AlphaFoldDB" id="A0A6A6BM55"/>
<evidence type="ECO:0000313" key="4">
    <source>
        <dbReference type="EMBL" id="KAF2144364.1"/>
    </source>
</evidence>
<feature type="transmembrane region" description="Helical" evidence="2">
    <location>
        <begin position="69"/>
        <end position="91"/>
    </location>
</feature>
<evidence type="ECO:0000313" key="5">
    <source>
        <dbReference type="Proteomes" id="UP000799438"/>
    </source>
</evidence>
<dbReference type="GeneID" id="54292902"/>
<sequence length="160" mass="18261">MAWPAIPSTCCCCLLLAGCWLHARSRSCETKRNEKERKEKKKERKSPGTAVPAQTLPAAGVVLSSSSSLLLLLLLILTSLFIHLFIFFFFFEHLDANSDIERKSKSEITLLSSLWRRLMGRSATSPACPSRWRRLRRRWSRRALRRSITGAGGWGARRSW</sequence>
<dbReference type="EMBL" id="ML995479">
    <property type="protein sequence ID" value="KAF2144364.1"/>
    <property type="molecule type" value="Genomic_DNA"/>
</dbReference>
<evidence type="ECO:0000256" key="1">
    <source>
        <dbReference type="SAM" id="MobiDB-lite"/>
    </source>
</evidence>
<accession>A0A6A6BM55</accession>
<feature type="region of interest" description="Disordered" evidence="1">
    <location>
        <begin position="31"/>
        <end position="51"/>
    </location>
</feature>
<feature type="chain" id="PRO_5025631573" evidence="3">
    <location>
        <begin position="26"/>
        <end position="160"/>
    </location>
</feature>